<evidence type="ECO:0000313" key="3">
    <source>
        <dbReference type="EMBL" id="PIA87872.1"/>
    </source>
</evidence>
<dbReference type="Proteomes" id="UP000230605">
    <property type="component" value="Unassembled WGS sequence"/>
</dbReference>
<organism evidence="3 5">
    <name type="scientific">Cercospora beticola</name>
    <name type="common">Sugarbeet leaf spot fungus</name>
    <dbReference type="NCBI Taxonomy" id="122368"/>
    <lineage>
        <taxon>Eukaryota</taxon>
        <taxon>Fungi</taxon>
        <taxon>Dikarya</taxon>
        <taxon>Ascomycota</taxon>
        <taxon>Pezizomycotina</taxon>
        <taxon>Dothideomycetes</taxon>
        <taxon>Dothideomycetidae</taxon>
        <taxon>Mycosphaerellales</taxon>
        <taxon>Mycosphaerellaceae</taxon>
        <taxon>Cercospora</taxon>
    </lineage>
</organism>
<evidence type="ECO:0000313" key="4">
    <source>
        <dbReference type="EMBL" id="WPB04512.1"/>
    </source>
</evidence>
<dbReference type="AlphaFoldDB" id="A0A2G5H6N2"/>
<name>A0A2G5H6N2_CERBT</name>
<evidence type="ECO:0000256" key="1">
    <source>
        <dbReference type="SAM" id="MobiDB-lite"/>
    </source>
</evidence>
<protein>
    <submittedName>
        <fullName evidence="3">Uncharacterized protein</fullName>
    </submittedName>
</protein>
<reference evidence="3 5" key="1">
    <citation type="submission" date="2015-10" db="EMBL/GenBank/DDBJ databases">
        <title>The cercosporin biosynthetic gene cluster was horizontally transferred to several fungal lineages and shown to be expanded in Cercospora beticola based on microsynteny with recipient genomes.</title>
        <authorList>
            <person name="De Jonge R."/>
            <person name="Ebert M.K."/>
            <person name="Suttle J.C."/>
            <person name="Jurick Ii W.M."/>
            <person name="Secor G.A."/>
            <person name="Thomma B.P."/>
            <person name="Van De Peer Y."/>
            <person name="Bolton M.D."/>
        </authorList>
    </citation>
    <scope>NUCLEOTIDE SEQUENCE [LARGE SCALE GENOMIC DNA]</scope>
    <source>
        <strain evidence="3 5">09-40</strain>
    </source>
</reference>
<evidence type="ECO:0000313" key="5">
    <source>
        <dbReference type="Proteomes" id="UP000230605"/>
    </source>
</evidence>
<feature type="signal peptide" evidence="2">
    <location>
        <begin position="1"/>
        <end position="18"/>
    </location>
</feature>
<sequence>MGYIRCIAAALAATGAYAQSAVPVGSSPVPQGNTVTVSIPAESPAPSPKPVPPPFLGRAITPQCPVDVVGCGQNVTEWITDHPTTTYVTTNVTHVVPQTVTETNVVVTVSVTTKYNTTEGVCSTVIHVPAPVDTVVTVTQNVTSTQWWLEKKTTTRVDTVTVNATSTDACYIPQKSPIGSPIRGSTTILTDQPTPSSEPELVFEDEDGEDHAFHPEI</sequence>
<evidence type="ECO:0000313" key="6">
    <source>
        <dbReference type="Proteomes" id="UP001302367"/>
    </source>
</evidence>
<keyword evidence="6" id="KW-1185">Reference proteome</keyword>
<reference evidence="4 6" key="2">
    <citation type="submission" date="2023-09" db="EMBL/GenBank/DDBJ databases">
        <title>Complete-Gapless Cercospora beticola genome.</title>
        <authorList>
            <person name="Wyatt N.A."/>
            <person name="Spanner R.E."/>
            <person name="Bolton M.D."/>
        </authorList>
    </citation>
    <scope>NUCLEOTIDE SEQUENCE [LARGE SCALE GENOMIC DNA]</scope>
    <source>
        <strain evidence="4">Cb09-40</strain>
    </source>
</reference>
<dbReference type="EMBL" id="LKMD01000112">
    <property type="protein sequence ID" value="PIA87872.1"/>
    <property type="molecule type" value="Genomic_DNA"/>
</dbReference>
<feature type="region of interest" description="Disordered" evidence="1">
    <location>
        <begin position="183"/>
        <end position="217"/>
    </location>
</feature>
<feature type="compositionally biased region" description="Polar residues" evidence="1">
    <location>
        <begin position="183"/>
        <end position="197"/>
    </location>
</feature>
<dbReference type="OrthoDB" id="3650640at2759"/>
<accession>A0A2G5H6N2</accession>
<keyword evidence="2" id="KW-0732">Signal</keyword>
<dbReference type="EMBL" id="CP134189">
    <property type="protein sequence ID" value="WPB04512.1"/>
    <property type="molecule type" value="Genomic_DNA"/>
</dbReference>
<proteinExistence type="predicted"/>
<evidence type="ECO:0000256" key="2">
    <source>
        <dbReference type="SAM" id="SignalP"/>
    </source>
</evidence>
<feature type="chain" id="PRO_5013922387" evidence="2">
    <location>
        <begin position="19"/>
        <end position="217"/>
    </location>
</feature>
<gene>
    <name evidence="3" type="ORF">CB0940_12240</name>
    <name evidence="4" type="ORF">RHO25_009158</name>
</gene>
<dbReference type="Proteomes" id="UP001302367">
    <property type="component" value="Chromosome 6"/>
</dbReference>